<dbReference type="EMBL" id="CP119312">
    <property type="protein sequence ID" value="WEK03727.1"/>
    <property type="molecule type" value="Genomic_DNA"/>
</dbReference>
<accession>A0AAJ6AZ46</accession>
<dbReference type="AlphaFoldDB" id="A0AAJ6AZ46"/>
<protein>
    <recommendedName>
        <fullName evidence="4">Cellulose-binding protein</fullName>
    </recommendedName>
</protein>
<organism evidence="2 3">
    <name type="scientific">Candidatus Devosia phytovorans</name>
    <dbReference type="NCBI Taxonomy" id="3121372"/>
    <lineage>
        <taxon>Bacteria</taxon>
        <taxon>Pseudomonadati</taxon>
        <taxon>Pseudomonadota</taxon>
        <taxon>Alphaproteobacteria</taxon>
        <taxon>Hyphomicrobiales</taxon>
        <taxon>Devosiaceae</taxon>
        <taxon>Devosia</taxon>
    </lineage>
</organism>
<feature type="signal peptide" evidence="1">
    <location>
        <begin position="1"/>
        <end position="26"/>
    </location>
</feature>
<evidence type="ECO:0000256" key="1">
    <source>
        <dbReference type="SAM" id="SignalP"/>
    </source>
</evidence>
<evidence type="ECO:0008006" key="4">
    <source>
        <dbReference type="Google" id="ProtNLM"/>
    </source>
</evidence>
<reference evidence="2" key="1">
    <citation type="submission" date="2023-03" db="EMBL/GenBank/DDBJ databases">
        <title>Andean soil-derived lignocellulolytic bacterial consortium as a source of novel taxa and putative plastic-active enzymes.</title>
        <authorList>
            <person name="Diaz-Garcia L."/>
            <person name="Chuvochina M."/>
            <person name="Feuerriegel G."/>
            <person name="Bunk B."/>
            <person name="Sproer C."/>
            <person name="Streit W.R."/>
            <person name="Rodriguez L.M."/>
            <person name="Overmann J."/>
            <person name="Jimenez D.J."/>
        </authorList>
    </citation>
    <scope>NUCLEOTIDE SEQUENCE</scope>
    <source>
        <strain evidence="2">MAG 4196</strain>
    </source>
</reference>
<gene>
    <name evidence="2" type="ORF">P0Y65_16240</name>
</gene>
<name>A0AAJ6AZ46_9HYPH</name>
<proteinExistence type="predicted"/>
<evidence type="ECO:0000313" key="2">
    <source>
        <dbReference type="EMBL" id="WEK03727.1"/>
    </source>
</evidence>
<keyword evidence="1" id="KW-0732">Signal</keyword>
<evidence type="ECO:0000313" key="3">
    <source>
        <dbReference type="Proteomes" id="UP001217476"/>
    </source>
</evidence>
<feature type="chain" id="PRO_5042607574" description="Cellulose-binding protein" evidence="1">
    <location>
        <begin position="27"/>
        <end position="622"/>
    </location>
</feature>
<sequence length="622" mass="68961">MLKLAAPVCLSTWLLLITAIATPAQEAAPLASPQSACGIESILAYQAEHRIEGVASRAAPGDELVDPSVGMGLAGIEDWTSEQPFIDVAKTARPWTGHLPGQWGGWSHEDLETHGYLDENGWPTSIPPELTSVDLLMLSGLPTEATSINGRYRLTFEGEGRIEVSSMLKYWETTGGELWFEASTGNTIVSIKIFETDPNKTGNYIRNISVVKEENVAAFDAGEIFNPLWIKHVRDARLVRFMDWMQTNHSKQSEWADRPLPGDYTYALRGAPLEIMVELANEIGADPWFNMPHLATDEYLTCFAEAVHATLRPELKAHVEFSNEVWNWMFDQAQWADEQAIARWGQKDRWLQYYSVRAMDMARAWRAVYGADADQRLDMVLATFTGWQGIEADIVAPTQWIAENPAENKSAADYFDSYAVTGYFGYSLGDAKADLVREWIADSIEAAATESKAQGLSGTAATAFVAEHRFDQAIALAAEELRDGSITGDTSSTIAEYLENTLPYQAKIASDNGLDLIMYEGGTHVVGIGLNQEDEALAEFYVTLNYSSEMAGLYRELMSGWREAGGTVFTIYADVASASKFGSWGALRHLNDDNPRWDAIVEFNQANPGWWEERSETSFIGQ</sequence>
<dbReference type="Proteomes" id="UP001217476">
    <property type="component" value="Chromosome"/>
</dbReference>